<dbReference type="GO" id="GO:0005886">
    <property type="term" value="C:plasma membrane"/>
    <property type="evidence" value="ECO:0007669"/>
    <property type="project" value="UniProtKB-SubCell"/>
</dbReference>
<evidence type="ECO:0000256" key="4">
    <source>
        <dbReference type="ARBA" id="ARBA00022692"/>
    </source>
</evidence>
<dbReference type="EMBL" id="BMOE01000009">
    <property type="protein sequence ID" value="GGJ81434.1"/>
    <property type="molecule type" value="Genomic_DNA"/>
</dbReference>
<feature type="binding site" evidence="7">
    <location>
        <position position="68"/>
    </location>
    <ligand>
        <name>Zn(2+)</name>
        <dbReference type="ChEBI" id="CHEBI:29105"/>
    </ligand>
</feature>
<feature type="binding site" evidence="7">
    <location>
        <position position="201"/>
    </location>
    <ligand>
        <name>Zn(2+)</name>
        <dbReference type="ChEBI" id="CHEBI:29105"/>
    </ligand>
</feature>
<feature type="transmembrane region" description="Helical" evidence="8">
    <location>
        <begin position="87"/>
        <end position="104"/>
    </location>
</feature>
<keyword evidence="7" id="KW-0479">Metal-binding</keyword>
<name>A0A917US46_9DEIO</name>
<dbReference type="PANTHER" id="PTHR20855">
    <property type="entry name" value="ADIPOR/PROGESTIN RECEPTOR-RELATED"/>
    <property type="match status" value="1"/>
</dbReference>
<dbReference type="RefSeq" id="WP_188963792.1">
    <property type="nucleotide sequence ID" value="NZ_BMOE01000009.1"/>
</dbReference>
<feature type="transmembrane region" description="Helical" evidence="8">
    <location>
        <begin position="199"/>
        <end position="218"/>
    </location>
</feature>
<comment type="subcellular location">
    <subcellularLocation>
        <location evidence="1">Cell membrane</location>
        <topology evidence="1">Multi-pass membrane protein</topology>
    </subcellularLocation>
</comment>
<accession>A0A917US46</accession>
<comment type="similarity">
    <text evidence="2">Belongs to the UPF0073 (Hly-III) family.</text>
</comment>
<evidence type="ECO:0000256" key="2">
    <source>
        <dbReference type="ARBA" id="ARBA00008488"/>
    </source>
</evidence>
<sequence>MTRPLHRLHPSRLREPVNSLTHWAGVLLAVPVLAGLLVWAHLHHLSLWPFIVFGLSMAGLYAASATYHSLNVGERAMLWLRKLDHSAIFLLIAGSYTPLAYFGLNGIWREVVLYVIWGIALSGILLKLLTMRLPRWISTLLYVLMGWLALAFIPQLSRNLPHAAIFWLAAGGLLYTAGAVVYATKRWNPRPGVFGFHEIWHLFVLGGTGAHVAMMFALR</sequence>
<dbReference type="GO" id="GO:0046872">
    <property type="term" value="F:metal ion binding"/>
    <property type="evidence" value="ECO:0007669"/>
    <property type="project" value="UniProtKB-KW"/>
</dbReference>
<keyword evidence="3" id="KW-1003">Cell membrane</keyword>
<comment type="caution">
    <text evidence="9">The sequence shown here is derived from an EMBL/GenBank/DDBJ whole genome shotgun (WGS) entry which is preliminary data.</text>
</comment>
<dbReference type="NCBIfam" id="TIGR01065">
    <property type="entry name" value="hlyIII"/>
    <property type="match status" value="1"/>
</dbReference>
<keyword evidence="5 8" id="KW-1133">Transmembrane helix</keyword>
<keyword evidence="10" id="KW-1185">Reference proteome</keyword>
<reference evidence="9" key="2">
    <citation type="submission" date="2020-09" db="EMBL/GenBank/DDBJ databases">
        <authorList>
            <person name="Sun Q."/>
            <person name="Ohkuma M."/>
        </authorList>
    </citation>
    <scope>NUCLEOTIDE SEQUENCE</scope>
    <source>
        <strain evidence="9">JCM 14371</strain>
    </source>
</reference>
<dbReference type="GO" id="GO:0140911">
    <property type="term" value="F:pore-forming activity"/>
    <property type="evidence" value="ECO:0007669"/>
    <property type="project" value="InterPro"/>
</dbReference>
<dbReference type="InterPro" id="IPR004254">
    <property type="entry name" value="AdipoR/HlyIII-related"/>
</dbReference>
<gene>
    <name evidence="9" type="ORF">GCM10008939_26820</name>
</gene>
<dbReference type="Proteomes" id="UP000635726">
    <property type="component" value="Unassembled WGS sequence"/>
</dbReference>
<evidence type="ECO:0000256" key="1">
    <source>
        <dbReference type="ARBA" id="ARBA00004651"/>
    </source>
</evidence>
<feature type="transmembrane region" description="Helical" evidence="8">
    <location>
        <begin position="47"/>
        <end position="67"/>
    </location>
</feature>
<keyword evidence="4 8" id="KW-0812">Transmembrane</keyword>
<feature type="transmembrane region" description="Helical" evidence="8">
    <location>
        <begin position="111"/>
        <end position="130"/>
    </location>
</feature>
<protein>
    <submittedName>
        <fullName evidence="9">Hemolysin</fullName>
    </submittedName>
</protein>
<feature type="transmembrane region" description="Helical" evidence="8">
    <location>
        <begin position="165"/>
        <end position="184"/>
    </location>
</feature>
<evidence type="ECO:0000256" key="3">
    <source>
        <dbReference type="ARBA" id="ARBA00022475"/>
    </source>
</evidence>
<dbReference type="Pfam" id="PF03006">
    <property type="entry name" value="HlyIII"/>
    <property type="match status" value="1"/>
</dbReference>
<feature type="binding site" evidence="7">
    <location>
        <position position="197"/>
    </location>
    <ligand>
        <name>Zn(2+)</name>
        <dbReference type="ChEBI" id="CHEBI:29105"/>
    </ligand>
</feature>
<keyword evidence="6 8" id="KW-0472">Membrane</keyword>
<evidence type="ECO:0000313" key="10">
    <source>
        <dbReference type="Proteomes" id="UP000635726"/>
    </source>
</evidence>
<dbReference type="AlphaFoldDB" id="A0A917US46"/>
<evidence type="ECO:0000256" key="6">
    <source>
        <dbReference type="ARBA" id="ARBA00023136"/>
    </source>
</evidence>
<evidence type="ECO:0000256" key="5">
    <source>
        <dbReference type="ARBA" id="ARBA00022989"/>
    </source>
</evidence>
<feature type="transmembrane region" description="Helical" evidence="8">
    <location>
        <begin position="136"/>
        <end position="153"/>
    </location>
</feature>
<dbReference type="PANTHER" id="PTHR20855:SF3">
    <property type="entry name" value="LD03007P"/>
    <property type="match status" value="1"/>
</dbReference>
<evidence type="ECO:0000256" key="8">
    <source>
        <dbReference type="SAM" id="Phobius"/>
    </source>
</evidence>
<reference evidence="9" key="1">
    <citation type="journal article" date="2014" name="Int. J. Syst. Evol. Microbiol.">
        <title>Complete genome sequence of Corynebacterium casei LMG S-19264T (=DSM 44701T), isolated from a smear-ripened cheese.</title>
        <authorList>
            <consortium name="US DOE Joint Genome Institute (JGI-PGF)"/>
            <person name="Walter F."/>
            <person name="Albersmeier A."/>
            <person name="Kalinowski J."/>
            <person name="Ruckert C."/>
        </authorList>
    </citation>
    <scope>NUCLEOTIDE SEQUENCE</scope>
    <source>
        <strain evidence="9">JCM 14371</strain>
    </source>
</reference>
<feature type="transmembrane region" description="Helical" evidence="8">
    <location>
        <begin position="20"/>
        <end position="40"/>
    </location>
</feature>
<proteinExistence type="inferred from homology"/>
<evidence type="ECO:0000313" key="9">
    <source>
        <dbReference type="EMBL" id="GGJ81434.1"/>
    </source>
</evidence>
<dbReference type="InterPro" id="IPR005744">
    <property type="entry name" value="Hy-lIII"/>
</dbReference>
<evidence type="ECO:0000256" key="7">
    <source>
        <dbReference type="PIRSR" id="PIRSR604254-1"/>
    </source>
</evidence>
<organism evidence="9 10">
    <name type="scientific">Deinococcus aquiradiocola</name>
    <dbReference type="NCBI Taxonomy" id="393059"/>
    <lineage>
        <taxon>Bacteria</taxon>
        <taxon>Thermotogati</taxon>
        <taxon>Deinococcota</taxon>
        <taxon>Deinococci</taxon>
        <taxon>Deinococcales</taxon>
        <taxon>Deinococcaceae</taxon>
        <taxon>Deinococcus</taxon>
    </lineage>
</organism>
<keyword evidence="7" id="KW-0862">Zinc</keyword>